<dbReference type="GO" id="GO:0005737">
    <property type="term" value="C:cytoplasm"/>
    <property type="evidence" value="ECO:0007669"/>
    <property type="project" value="TreeGrafter"/>
</dbReference>
<proteinExistence type="inferred from homology"/>
<accession>A0A182M1B3</accession>
<dbReference type="InterPro" id="IPR023561">
    <property type="entry name" value="Carbonic_anhydrase_a-class"/>
</dbReference>
<dbReference type="Gene3D" id="3.10.200.10">
    <property type="entry name" value="Alpha carbonic anhydrase"/>
    <property type="match status" value="1"/>
</dbReference>
<organism evidence="3 4">
    <name type="scientific">Anopheles culicifacies</name>
    <dbReference type="NCBI Taxonomy" id="139723"/>
    <lineage>
        <taxon>Eukaryota</taxon>
        <taxon>Metazoa</taxon>
        <taxon>Ecdysozoa</taxon>
        <taxon>Arthropoda</taxon>
        <taxon>Hexapoda</taxon>
        <taxon>Insecta</taxon>
        <taxon>Pterygota</taxon>
        <taxon>Neoptera</taxon>
        <taxon>Endopterygota</taxon>
        <taxon>Diptera</taxon>
        <taxon>Nematocera</taxon>
        <taxon>Culicoidea</taxon>
        <taxon>Culicidae</taxon>
        <taxon>Anophelinae</taxon>
        <taxon>Anopheles</taxon>
        <taxon>culicifacies species complex</taxon>
    </lineage>
</organism>
<dbReference type="Proteomes" id="UP000075883">
    <property type="component" value="Unassembled WGS sequence"/>
</dbReference>
<protein>
    <recommendedName>
        <fullName evidence="2">Alpha-carbonic anhydrase domain-containing protein</fullName>
    </recommendedName>
</protein>
<comment type="similarity">
    <text evidence="1">Belongs to the alpha-carbonic anhydrase family.</text>
</comment>
<dbReference type="SUPFAM" id="SSF51069">
    <property type="entry name" value="Carbonic anhydrase"/>
    <property type="match status" value="1"/>
</dbReference>
<dbReference type="GO" id="GO:0008270">
    <property type="term" value="F:zinc ion binding"/>
    <property type="evidence" value="ECO:0007669"/>
    <property type="project" value="InterPro"/>
</dbReference>
<name>A0A182M1B3_9DIPT</name>
<dbReference type="InterPro" id="IPR001148">
    <property type="entry name" value="CA_dom"/>
</dbReference>
<dbReference type="PANTHER" id="PTHR18952:SF114">
    <property type="entry name" value="CARBONIC ANHYDRASE 3, ISOFORM A"/>
    <property type="match status" value="1"/>
</dbReference>
<dbReference type="CDD" id="cd00326">
    <property type="entry name" value="alpha_CA"/>
    <property type="match status" value="1"/>
</dbReference>
<dbReference type="PANTHER" id="PTHR18952">
    <property type="entry name" value="CARBONIC ANHYDRASE"/>
    <property type="match status" value="1"/>
</dbReference>
<evidence type="ECO:0000256" key="1">
    <source>
        <dbReference type="ARBA" id="ARBA00010718"/>
    </source>
</evidence>
<dbReference type="STRING" id="139723.A0A182M1B3"/>
<reference evidence="4" key="1">
    <citation type="submission" date="2013-09" db="EMBL/GenBank/DDBJ databases">
        <title>The Genome Sequence of Anopheles culicifacies species A.</title>
        <authorList>
            <consortium name="The Broad Institute Genomics Platform"/>
            <person name="Neafsey D.E."/>
            <person name="Besansky N."/>
            <person name="Howell P."/>
            <person name="Walton C."/>
            <person name="Young S.K."/>
            <person name="Zeng Q."/>
            <person name="Gargeya S."/>
            <person name="Fitzgerald M."/>
            <person name="Haas B."/>
            <person name="Abouelleil A."/>
            <person name="Allen A.W."/>
            <person name="Alvarado L."/>
            <person name="Arachchi H.M."/>
            <person name="Berlin A.M."/>
            <person name="Chapman S.B."/>
            <person name="Gainer-Dewar J."/>
            <person name="Goldberg J."/>
            <person name="Griggs A."/>
            <person name="Gujja S."/>
            <person name="Hansen M."/>
            <person name="Howarth C."/>
            <person name="Imamovic A."/>
            <person name="Ireland A."/>
            <person name="Larimer J."/>
            <person name="McCowan C."/>
            <person name="Murphy C."/>
            <person name="Pearson M."/>
            <person name="Poon T.W."/>
            <person name="Priest M."/>
            <person name="Roberts A."/>
            <person name="Saif S."/>
            <person name="Shea T."/>
            <person name="Sisk P."/>
            <person name="Sykes S."/>
            <person name="Wortman J."/>
            <person name="Nusbaum C."/>
            <person name="Birren B."/>
        </authorList>
    </citation>
    <scope>NUCLEOTIDE SEQUENCE [LARGE SCALE GENOMIC DNA]</scope>
    <source>
        <strain evidence="4">A-37</strain>
    </source>
</reference>
<evidence type="ECO:0000313" key="3">
    <source>
        <dbReference type="EnsemblMetazoa" id="ACUA007041-PA"/>
    </source>
</evidence>
<dbReference type="AlphaFoldDB" id="A0A182M1B3"/>
<evidence type="ECO:0000313" key="4">
    <source>
        <dbReference type="Proteomes" id="UP000075883"/>
    </source>
</evidence>
<evidence type="ECO:0000259" key="2">
    <source>
        <dbReference type="PROSITE" id="PS51144"/>
    </source>
</evidence>
<sequence length="279" mass="30802">MQRSMSRAVQSPVCLMQSQAQIVDDAAPLSFVGHWEDRGVATLTNSGQSAVVGKIAAPFCVFRISNPALIVGSKLKLSDRPYQPFVVGGPLRGVYVFEQLHFHWGPNDTVGCEHLLEGRAHSMEAHLVHYNARYGSFDQALDKDDGLAVAAFLFDAHQQGHDWMPLQPIARALGRIQRAGTSASVPADCLRWLAGLVLDRHYFTYHGSLTTAPYQECVTWLVYSAPVVISSHQSDAFRRSLRTHSLTPITSNFRPVQSPTNAFGLVFVRNCVSTLRSKL</sequence>
<keyword evidence="4" id="KW-1185">Reference proteome</keyword>
<dbReference type="EMBL" id="AXCM01000769">
    <property type="status" value="NOT_ANNOTATED_CDS"/>
    <property type="molecule type" value="Genomic_DNA"/>
</dbReference>
<feature type="domain" description="Alpha-carbonic anhydrase" evidence="2">
    <location>
        <begin position="1"/>
        <end position="269"/>
    </location>
</feature>
<dbReference type="VEuPathDB" id="VectorBase:ACUA007041"/>
<dbReference type="Pfam" id="PF00194">
    <property type="entry name" value="Carb_anhydrase"/>
    <property type="match status" value="1"/>
</dbReference>
<dbReference type="EnsemblMetazoa" id="ACUA007041-RA">
    <property type="protein sequence ID" value="ACUA007041-PA"/>
    <property type="gene ID" value="ACUA007041"/>
</dbReference>
<dbReference type="SMART" id="SM01057">
    <property type="entry name" value="Carb_anhydrase"/>
    <property type="match status" value="1"/>
</dbReference>
<dbReference type="GO" id="GO:0004089">
    <property type="term" value="F:carbonate dehydratase activity"/>
    <property type="evidence" value="ECO:0007669"/>
    <property type="project" value="InterPro"/>
</dbReference>
<dbReference type="InterPro" id="IPR036398">
    <property type="entry name" value="CA_dom_sf"/>
</dbReference>
<dbReference type="PROSITE" id="PS51144">
    <property type="entry name" value="ALPHA_CA_2"/>
    <property type="match status" value="1"/>
</dbReference>
<reference evidence="3" key="2">
    <citation type="submission" date="2020-05" db="UniProtKB">
        <authorList>
            <consortium name="EnsemblMetazoa"/>
        </authorList>
    </citation>
    <scope>IDENTIFICATION</scope>
    <source>
        <strain evidence="3">A-37</strain>
    </source>
</reference>